<evidence type="ECO:0000313" key="2">
    <source>
        <dbReference type="EMBL" id="QDQ97753.1"/>
    </source>
</evidence>
<dbReference type="SUPFAM" id="SSF51726">
    <property type="entry name" value="UROD/MetE-like"/>
    <property type="match status" value="1"/>
</dbReference>
<dbReference type="InterPro" id="IPR002629">
    <property type="entry name" value="Met_Synth_C/arc"/>
</dbReference>
<evidence type="ECO:0000313" key="3">
    <source>
        <dbReference type="Proteomes" id="UP000317344"/>
    </source>
</evidence>
<dbReference type="OrthoDB" id="5242426at2"/>
<evidence type="ECO:0000259" key="1">
    <source>
        <dbReference type="Pfam" id="PF01717"/>
    </source>
</evidence>
<protein>
    <submittedName>
        <fullName evidence="2">Methionine synthase</fullName>
    </submittedName>
</protein>
<gene>
    <name evidence="2" type="ORF">FO059_11025</name>
</gene>
<organism evidence="2 3">
    <name type="scientific">Tomitella fengzijianii</name>
    <dbReference type="NCBI Taxonomy" id="2597660"/>
    <lineage>
        <taxon>Bacteria</taxon>
        <taxon>Bacillati</taxon>
        <taxon>Actinomycetota</taxon>
        <taxon>Actinomycetes</taxon>
        <taxon>Mycobacteriales</taxon>
        <taxon>Tomitella</taxon>
    </lineage>
</organism>
<accession>A0A516X433</accession>
<dbReference type="InterPro" id="IPR038071">
    <property type="entry name" value="UROD/MetE-like_sf"/>
</dbReference>
<reference evidence="2 3" key="1">
    <citation type="submission" date="2019-07" db="EMBL/GenBank/DDBJ databases">
        <title>Tomitella cavernea sp. nov., an actinomycete isolated from soil.</title>
        <authorList>
            <person name="Cheng J."/>
        </authorList>
    </citation>
    <scope>NUCLEOTIDE SEQUENCE [LARGE SCALE GENOMIC DNA]</scope>
    <source>
        <strain evidence="2 3">HY188</strain>
    </source>
</reference>
<dbReference type="EMBL" id="CP041765">
    <property type="protein sequence ID" value="QDQ97753.1"/>
    <property type="molecule type" value="Genomic_DNA"/>
</dbReference>
<name>A0A516X433_9ACTN</name>
<dbReference type="KEGG" id="toy:FO059_11025"/>
<feature type="domain" description="Cobalamin-independent methionine synthase MetE C-terminal/archaeal" evidence="1">
    <location>
        <begin position="6"/>
        <end position="330"/>
    </location>
</feature>
<dbReference type="Pfam" id="PF01717">
    <property type="entry name" value="Meth_synt_2"/>
    <property type="match status" value="1"/>
</dbReference>
<sequence>MTLPFGTATGLGPWPGTDEHEAARTIVGELGEFPHLAELPARGLGADAVGRAAAMLVDLPVDVSTTGYRLADRPGTVLRTARAHLARDLDAAEEACERAGVRGAGTPFKLQVCGPVTAAARLELRSGRRVLTDRGAVRDLTDSLAEGVREHVGAVRRRFGVQPVLQLDEDDLGAALDGALPGRTRYDPVRALPEPEARAMLGTVIEAAGGVPVILGGPRMPAATGLARGAGAAAITMTLHSAGSVREPAILDGLGEWLDSGRGILLGLAPAGRPEGPTPDWHAVARPAVRLVDELGFARGTLARQTIVTTESGLADADPDRARAAVSLACRIAAGFAGDPDSL</sequence>
<dbReference type="RefSeq" id="WP_143908758.1">
    <property type="nucleotide sequence ID" value="NZ_CP041765.1"/>
</dbReference>
<dbReference type="GO" id="GO:0003871">
    <property type="term" value="F:5-methyltetrahydropteroyltriglutamate-homocysteine S-methyltransferase activity"/>
    <property type="evidence" value="ECO:0007669"/>
    <property type="project" value="InterPro"/>
</dbReference>
<proteinExistence type="predicted"/>
<dbReference type="GO" id="GO:0008270">
    <property type="term" value="F:zinc ion binding"/>
    <property type="evidence" value="ECO:0007669"/>
    <property type="project" value="InterPro"/>
</dbReference>
<dbReference type="GO" id="GO:0009086">
    <property type="term" value="P:methionine biosynthetic process"/>
    <property type="evidence" value="ECO:0007669"/>
    <property type="project" value="InterPro"/>
</dbReference>
<dbReference type="Gene3D" id="3.20.20.210">
    <property type="match status" value="1"/>
</dbReference>
<reference evidence="2 3" key="2">
    <citation type="submission" date="2019-07" db="EMBL/GenBank/DDBJ databases">
        <authorList>
            <person name="Huang Y."/>
        </authorList>
    </citation>
    <scope>NUCLEOTIDE SEQUENCE [LARGE SCALE GENOMIC DNA]</scope>
    <source>
        <strain evidence="2 3">HY188</strain>
    </source>
</reference>
<dbReference type="AlphaFoldDB" id="A0A516X433"/>
<dbReference type="Proteomes" id="UP000317344">
    <property type="component" value="Chromosome"/>
</dbReference>
<keyword evidence="3" id="KW-1185">Reference proteome</keyword>